<feature type="chain" id="PRO_5044913220" description="Lipopolysaccharide export system protein LptA" evidence="4">
    <location>
        <begin position="24"/>
        <end position="174"/>
    </location>
</feature>
<keyword evidence="3 4" id="KW-0574">Periplasm</keyword>
<keyword evidence="2 4" id="KW-0732">Signal</keyword>
<dbReference type="InterPro" id="IPR005653">
    <property type="entry name" value="OstA-like_N"/>
</dbReference>
<evidence type="ECO:0000256" key="4">
    <source>
        <dbReference type="HAMAP-Rule" id="MF_01914"/>
    </source>
</evidence>
<sequence length="174" mass="17902" precursor="true">MPQIAASLSAAACLLVLAGGAWAKSSDRNQPMDIDANSSNCSIGDNSPCVFSGNVHIVQGTLDIRAAKADVRRGGGDIQRVIITGSPARLSQGLDNGGTMTASASTVEYDMPRETVIFTGNVRIEQAGRGAMSGPRIVYNMQTGQVQGGGGEGGGQIRTRILPRAAQGNKQGSD</sequence>
<feature type="domain" description="Organic solvent tolerance-like N-terminal" evidence="5">
    <location>
        <begin position="34"/>
        <end position="144"/>
    </location>
</feature>
<reference evidence="7" key="1">
    <citation type="journal article" date="2019" name="Int. J. Syst. Evol. Microbiol.">
        <title>The Global Catalogue of Microorganisms (GCM) 10K type strain sequencing project: providing services to taxonomists for standard genome sequencing and annotation.</title>
        <authorList>
            <consortium name="The Broad Institute Genomics Platform"/>
            <consortium name="The Broad Institute Genome Sequencing Center for Infectious Disease"/>
            <person name="Wu L."/>
            <person name="Ma J."/>
        </authorList>
    </citation>
    <scope>NUCLEOTIDE SEQUENCE [LARGE SCALE GENOMIC DNA]</scope>
    <source>
        <strain evidence="7">JCM 18392</strain>
    </source>
</reference>
<keyword evidence="1 4" id="KW-0813">Transport</keyword>
<gene>
    <name evidence="4 6" type="primary">lptA</name>
    <name evidence="6" type="ORF">GCM10023332_11180</name>
</gene>
<evidence type="ECO:0000259" key="5">
    <source>
        <dbReference type="Pfam" id="PF03968"/>
    </source>
</evidence>
<protein>
    <recommendedName>
        <fullName evidence="4">Lipopolysaccharide export system protein LptA</fullName>
    </recommendedName>
</protein>
<feature type="signal peptide" evidence="4">
    <location>
        <begin position="1"/>
        <end position="23"/>
    </location>
</feature>
<comment type="subunit">
    <text evidence="4">Component of the lipopolysaccharide transport and assembly complex.</text>
</comment>
<dbReference type="Gene3D" id="2.60.450.10">
    <property type="entry name" value="Lipopolysaccharide (LPS) transport protein A like domain"/>
    <property type="match status" value="1"/>
</dbReference>
<dbReference type="NCBIfam" id="TIGR03002">
    <property type="entry name" value="outer_YhbN_LptA"/>
    <property type="match status" value="1"/>
</dbReference>
<proteinExistence type="inferred from homology"/>
<comment type="similarity">
    <text evidence="4">Belongs to the LptA family.</text>
</comment>
<comment type="function">
    <text evidence="4">Involved in the assembly of lipopolysaccharide (LPS). Required for the translocation of LPS from the inner membrane to the outer membrane. May form a bridge between the inner membrane and the outer membrane, via interactions with LptC and LptD, thereby facilitating LPS transfer across the periplasm.</text>
</comment>
<organism evidence="6 7">
    <name type="scientific">Luteimonas vadosa</name>
    <dbReference type="NCBI Taxonomy" id="1165507"/>
    <lineage>
        <taxon>Bacteria</taxon>
        <taxon>Pseudomonadati</taxon>
        <taxon>Pseudomonadota</taxon>
        <taxon>Gammaproteobacteria</taxon>
        <taxon>Lysobacterales</taxon>
        <taxon>Lysobacteraceae</taxon>
        <taxon>Luteimonas</taxon>
    </lineage>
</organism>
<comment type="caution">
    <text evidence="6">The sequence shown here is derived from an EMBL/GenBank/DDBJ whole genome shotgun (WGS) entry which is preliminary data.</text>
</comment>
<accession>A0ABP9E0T5</accession>
<comment type="subcellular location">
    <subcellularLocation>
        <location evidence="4">Periplasm</location>
    </subcellularLocation>
</comment>
<dbReference type="InterPro" id="IPR014340">
    <property type="entry name" value="LptA"/>
</dbReference>
<dbReference type="Pfam" id="PF03968">
    <property type="entry name" value="LptD_N"/>
    <property type="match status" value="1"/>
</dbReference>
<dbReference type="InterPro" id="IPR052037">
    <property type="entry name" value="LPS_export_LptA"/>
</dbReference>
<evidence type="ECO:0000256" key="3">
    <source>
        <dbReference type="ARBA" id="ARBA00022764"/>
    </source>
</evidence>
<evidence type="ECO:0000313" key="6">
    <source>
        <dbReference type="EMBL" id="GAA4860905.1"/>
    </source>
</evidence>
<name>A0ABP9E0T5_9GAMM</name>
<dbReference type="RefSeq" id="WP_345294490.1">
    <property type="nucleotide sequence ID" value="NZ_BAABJY010000001.1"/>
</dbReference>
<dbReference type="PANTHER" id="PTHR36504:SF1">
    <property type="entry name" value="LIPOPOLYSACCHARIDE EXPORT SYSTEM PROTEIN LPTA"/>
    <property type="match status" value="1"/>
</dbReference>
<dbReference type="Proteomes" id="UP001501323">
    <property type="component" value="Unassembled WGS sequence"/>
</dbReference>
<keyword evidence="7" id="KW-1185">Reference proteome</keyword>
<evidence type="ECO:0000256" key="2">
    <source>
        <dbReference type="ARBA" id="ARBA00022729"/>
    </source>
</evidence>
<evidence type="ECO:0000313" key="7">
    <source>
        <dbReference type="Proteomes" id="UP001501323"/>
    </source>
</evidence>
<evidence type="ECO:0000256" key="1">
    <source>
        <dbReference type="ARBA" id="ARBA00022448"/>
    </source>
</evidence>
<dbReference type="HAMAP" id="MF_01914">
    <property type="entry name" value="LPS_assembly_LptA"/>
    <property type="match status" value="1"/>
</dbReference>
<dbReference type="PANTHER" id="PTHR36504">
    <property type="entry name" value="LIPOPOLYSACCHARIDE EXPORT SYSTEM PROTEIN LPTA"/>
    <property type="match status" value="1"/>
</dbReference>
<dbReference type="EMBL" id="BAABJY010000001">
    <property type="protein sequence ID" value="GAA4860905.1"/>
    <property type="molecule type" value="Genomic_DNA"/>
</dbReference>